<gene>
    <name evidence="1" type="ORF">E2C01_087907</name>
</gene>
<reference evidence="1 2" key="1">
    <citation type="submission" date="2019-05" db="EMBL/GenBank/DDBJ databases">
        <title>Another draft genome of Portunus trituberculatus and its Hox gene families provides insights of decapod evolution.</title>
        <authorList>
            <person name="Jeong J.-H."/>
            <person name="Song I."/>
            <person name="Kim S."/>
            <person name="Choi T."/>
            <person name="Kim D."/>
            <person name="Ryu S."/>
            <person name="Kim W."/>
        </authorList>
    </citation>
    <scope>NUCLEOTIDE SEQUENCE [LARGE SCALE GENOMIC DNA]</scope>
    <source>
        <tissue evidence="1">Muscle</tissue>
    </source>
</reference>
<dbReference type="Proteomes" id="UP000324222">
    <property type="component" value="Unassembled WGS sequence"/>
</dbReference>
<dbReference type="AlphaFoldDB" id="A0A5B7JD36"/>
<evidence type="ECO:0000313" key="1">
    <source>
        <dbReference type="EMBL" id="MPC92799.1"/>
    </source>
</evidence>
<sequence length="16" mass="1839">MLCGARRRPSCYGIKK</sequence>
<proteinExistence type="predicted"/>
<evidence type="ECO:0000313" key="2">
    <source>
        <dbReference type="Proteomes" id="UP000324222"/>
    </source>
</evidence>
<dbReference type="EMBL" id="VSRR010092516">
    <property type="protein sequence ID" value="MPC92799.1"/>
    <property type="molecule type" value="Genomic_DNA"/>
</dbReference>
<organism evidence="1 2">
    <name type="scientific">Portunus trituberculatus</name>
    <name type="common">Swimming crab</name>
    <name type="synonym">Neptunus trituberculatus</name>
    <dbReference type="NCBI Taxonomy" id="210409"/>
    <lineage>
        <taxon>Eukaryota</taxon>
        <taxon>Metazoa</taxon>
        <taxon>Ecdysozoa</taxon>
        <taxon>Arthropoda</taxon>
        <taxon>Crustacea</taxon>
        <taxon>Multicrustacea</taxon>
        <taxon>Malacostraca</taxon>
        <taxon>Eumalacostraca</taxon>
        <taxon>Eucarida</taxon>
        <taxon>Decapoda</taxon>
        <taxon>Pleocyemata</taxon>
        <taxon>Brachyura</taxon>
        <taxon>Eubrachyura</taxon>
        <taxon>Portunoidea</taxon>
        <taxon>Portunidae</taxon>
        <taxon>Portuninae</taxon>
        <taxon>Portunus</taxon>
    </lineage>
</organism>
<keyword evidence="2" id="KW-1185">Reference proteome</keyword>
<protein>
    <submittedName>
        <fullName evidence="1">Uncharacterized protein</fullName>
    </submittedName>
</protein>
<accession>A0A5B7JD36</accession>
<comment type="caution">
    <text evidence="1">The sequence shown here is derived from an EMBL/GenBank/DDBJ whole genome shotgun (WGS) entry which is preliminary data.</text>
</comment>
<name>A0A5B7JD36_PORTR</name>